<evidence type="ECO:0000313" key="5">
    <source>
        <dbReference type="EMBL" id="CUQ02094.1"/>
    </source>
</evidence>
<keyword evidence="5" id="KW-0808">Transferase</keyword>
<dbReference type="EMBL" id="QVME01000010">
    <property type="protein sequence ID" value="RGE65964.1"/>
    <property type="molecule type" value="Genomic_DNA"/>
</dbReference>
<dbReference type="RefSeq" id="WP_006876976.1">
    <property type="nucleotide sequence ID" value="NZ_CABIWA010000004.1"/>
</dbReference>
<accession>A0A174SW97</accession>
<gene>
    <name evidence="5" type="primary">tktB</name>
    <name evidence="6" type="ORF">DXC40_15530</name>
    <name evidence="5" type="ORF">ERS852551_02792</name>
</gene>
<name>A0A174SW97_9FIRM</name>
<dbReference type="AlphaFoldDB" id="A0A174SW97"/>
<protein>
    <submittedName>
        <fullName evidence="5 6">Transketolase</fullName>
        <ecNumber evidence="5">2.2.1.1</ecNumber>
    </submittedName>
</protein>
<dbReference type="Gene3D" id="3.40.50.970">
    <property type="match status" value="1"/>
</dbReference>
<dbReference type="OrthoDB" id="8732661at2"/>
<evidence type="ECO:0000256" key="2">
    <source>
        <dbReference type="ARBA" id="ARBA00007131"/>
    </source>
</evidence>
<dbReference type="Proteomes" id="UP000260828">
    <property type="component" value="Unassembled WGS sequence"/>
</dbReference>
<dbReference type="Proteomes" id="UP000095765">
    <property type="component" value="Unassembled WGS sequence"/>
</dbReference>
<dbReference type="PANTHER" id="PTHR47514">
    <property type="entry name" value="TRANSKETOLASE N-TERMINAL SECTION-RELATED"/>
    <property type="match status" value="1"/>
</dbReference>
<comment type="similarity">
    <text evidence="2">Belongs to the transketolase family.</text>
</comment>
<dbReference type="CDD" id="cd02012">
    <property type="entry name" value="TPP_TK"/>
    <property type="match status" value="1"/>
</dbReference>
<evidence type="ECO:0000313" key="6">
    <source>
        <dbReference type="EMBL" id="RGE65964.1"/>
    </source>
</evidence>
<evidence type="ECO:0000313" key="8">
    <source>
        <dbReference type="Proteomes" id="UP000260828"/>
    </source>
</evidence>
<dbReference type="GeneID" id="72463423"/>
<dbReference type="GO" id="GO:0004802">
    <property type="term" value="F:transketolase activity"/>
    <property type="evidence" value="ECO:0007669"/>
    <property type="project" value="UniProtKB-EC"/>
</dbReference>
<proteinExistence type="inferred from homology"/>
<dbReference type="Pfam" id="PF00456">
    <property type="entry name" value="Transketolase_N"/>
    <property type="match status" value="1"/>
</dbReference>
<dbReference type="PANTHER" id="PTHR47514:SF1">
    <property type="entry name" value="TRANSKETOLASE N-TERMINAL SECTION-RELATED"/>
    <property type="match status" value="1"/>
</dbReference>
<feature type="domain" description="Transketolase N-terminal" evidence="4">
    <location>
        <begin position="13"/>
        <end position="274"/>
    </location>
</feature>
<evidence type="ECO:0000256" key="3">
    <source>
        <dbReference type="ARBA" id="ARBA00023052"/>
    </source>
</evidence>
<reference evidence="6 8" key="2">
    <citation type="submission" date="2018-08" db="EMBL/GenBank/DDBJ databases">
        <title>A genome reference for cultivated species of the human gut microbiota.</title>
        <authorList>
            <person name="Zou Y."/>
            <person name="Xue W."/>
            <person name="Luo G."/>
        </authorList>
    </citation>
    <scope>NUCLEOTIDE SEQUENCE [LARGE SCALE GENOMIC DNA]</scope>
    <source>
        <strain evidence="6 8">TF05-12AC</strain>
    </source>
</reference>
<dbReference type="EC" id="2.2.1.1" evidence="5"/>
<evidence type="ECO:0000259" key="4">
    <source>
        <dbReference type="Pfam" id="PF00456"/>
    </source>
</evidence>
<dbReference type="InterPro" id="IPR029061">
    <property type="entry name" value="THDP-binding"/>
</dbReference>
<evidence type="ECO:0000313" key="7">
    <source>
        <dbReference type="Proteomes" id="UP000095765"/>
    </source>
</evidence>
<sequence length="286" mass="30850">MKEDKRNELNLFAAQLRLESILSMASCGSGHVGGVLSAAELVAVLYGDQARYRPAEPDWDGRDRIVLSKGHCGPILYAALALEGFFPKELLSTLNKPGSTLPSHCNMHDTPGIDMSTGSLGQGASLAAGMALGLKMRKNDAYTYLILGDGECDEGQVWEMALFAAQQKLDHLIAFVDLNRQQLDGYTDEILALGDLRRKFEDFGWHAVEVDGHDVSAIHDAIEDAKSRAGVPSMIVLDTVKGKGWSVTEGRTGIHHIPITPEQAAAAKKELGAQISALQAKLQEVC</sequence>
<dbReference type="EMBL" id="CZBE01000021">
    <property type="protein sequence ID" value="CUQ02094.1"/>
    <property type="molecule type" value="Genomic_DNA"/>
</dbReference>
<dbReference type="SUPFAM" id="SSF52518">
    <property type="entry name" value="Thiamin diphosphate-binding fold (THDP-binding)"/>
    <property type="match status" value="1"/>
</dbReference>
<keyword evidence="3" id="KW-0786">Thiamine pyrophosphate</keyword>
<organism evidence="5 7">
    <name type="scientific">Anaerotruncus colihominis</name>
    <dbReference type="NCBI Taxonomy" id="169435"/>
    <lineage>
        <taxon>Bacteria</taxon>
        <taxon>Bacillati</taxon>
        <taxon>Bacillota</taxon>
        <taxon>Clostridia</taxon>
        <taxon>Eubacteriales</taxon>
        <taxon>Oscillospiraceae</taxon>
        <taxon>Anaerotruncus</taxon>
    </lineage>
</organism>
<evidence type="ECO:0000256" key="1">
    <source>
        <dbReference type="ARBA" id="ARBA00001964"/>
    </source>
</evidence>
<dbReference type="InterPro" id="IPR005474">
    <property type="entry name" value="Transketolase_N"/>
</dbReference>
<reference evidence="5 7" key="1">
    <citation type="submission" date="2015-09" db="EMBL/GenBank/DDBJ databases">
        <authorList>
            <consortium name="Pathogen Informatics"/>
        </authorList>
    </citation>
    <scope>NUCLEOTIDE SEQUENCE [LARGE SCALE GENOMIC DNA]</scope>
    <source>
        <strain evidence="5 7">2789STDY5834939</strain>
    </source>
</reference>
<comment type="cofactor">
    <cofactor evidence="1">
        <name>thiamine diphosphate</name>
        <dbReference type="ChEBI" id="CHEBI:58937"/>
    </cofactor>
</comment>